<proteinExistence type="predicted"/>
<dbReference type="InterPro" id="IPR050534">
    <property type="entry name" value="Coronavir_polyprotein_1ab"/>
</dbReference>
<feature type="domain" description="DUF3320" evidence="6">
    <location>
        <begin position="1298"/>
        <end position="1333"/>
    </location>
</feature>
<dbReference type="GO" id="GO:0043139">
    <property type="term" value="F:5'-3' DNA helicase activity"/>
    <property type="evidence" value="ECO:0007669"/>
    <property type="project" value="TreeGrafter"/>
</dbReference>
<evidence type="ECO:0000259" key="7">
    <source>
        <dbReference type="Pfam" id="PF13087"/>
    </source>
</evidence>
<dbReference type="Pfam" id="PF13195">
    <property type="entry name" value="DUF4011"/>
    <property type="match status" value="1"/>
</dbReference>
<dbReference type="CDD" id="cd18808">
    <property type="entry name" value="SF1_C_Upf1"/>
    <property type="match status" value="1"/>
</dbReference>
<keyword evidence="1" id="KW-0547">Nucleotide-binding</keyword>
<dbReference type="Pfam" id="PF11784">
    <property type="entry name" value="DUF3320"/>
    <property type="match status" value="1"/>
</dbReference>
<dbReference type="RefSeq" id="WP_218286436.1">
    <property type="nucleotide sequence ID" value="NZ_CP076448.1"/>
</dbReference>
<sequence length="1456" mass="154109">MTEAVRAALLAARRSLLDFSTRNRLLSLPAPGRSAGVLAIDGERSEAVFRRLVSERAAMGFAPAAVSAAPGDDGAKRPRRRATTATGAAGTGAAPDPDDTLLSSPLAEAALARVLTRLERDSRSVREEQGINILACSLGQLLWRDPNTPGTERRAPLIMVPALLRRGTARDPFRLAWDEGEVGGNLTLQAFLADQFRLRLPDFPELDERDPDAWSVLSAWLDSVGAAVEGAEGFRVERDAIAVGLFSFAKFLMYRDLDPDAWPEPWRPDRHPLIAALAGATPPPPAELFPDDTDIDRLIPVERLDFVLDSDGSQTLAAEAVRRGASLVIQGPPGTGKSQVITNLIAQAVLDGKTVLFVAEKLAALEVVQRRLAAVGLGAACLALHSDNANRRALLTELDITLKAPRPSPPDRSAVIRTLGALRGRLNRHAATMHAAIGRTGWTAFRAIGEAARLKAAGVPAPDFQLPAASWSAEEIEAATRLVRELAATVRRIGTPARHPWRGVTATMLAPTDAERVAARLPAALKALGALAATGAATRRAAEERLATLRAAARFAALRARAPGATEAAWTTPGLAELARMLAEEGGLFGAFSPSRRRARATLAALAGGTAPADPQAFLGALIEGQELLAAAPDARTTAPDAKAETRLAEALAAVRDAVDPLFAELGLDLAHAFGSDDPALVALAERLGLWAAAPEGALADWLGWTRLRAEAEAAGIGAVAERLASGSIAPEDAPALFRRALAEALLAAAMRASPTLAAFDGPAFTRLVEEFREADRARIALARAEAAAAHAARLRIAEGPDMLREMAVIRGELAKKRGHLPIRTLIARAPNAIQAIKPVFMMSPLAVAEFLAPGAIGFDLLVIDEASQVEPADAFGAIARARAMVIVGDDRQMPPTRFFARLTGEEDEDEAAQEDVQAKDVESILSLCNARGWPTQMLRWHYRSRHESLIAVSNAEFYENRLLVIPSPRPRSPGLGLSLVRVEGSFDAGGTRTNAAEAEAVADAVVRHARETPGDTLGVVAFSVRQRDAILDAVEARRRADPSLEAFFSAHPAEPFFVKNLENVQGDERDAILISVGYARGPDGKLAMRFGPLSAEGGERRLNVLITRAKKRCIVFSGLSADDIDLARASGRGPAVLKRFLAYAAGAETVATAEGEDDSALSEAIVGALEREGLSVSRRVGLSGLYVDVAVRDPAGEGYGLGILTDGAFYASARSARDRDRLQESALGMMGWRLTRSWAADWLVRPEAEAARLAALAGAREEQPAAEREARPAPHGLSVPYAIAAPAVPKDTPLAAVPFARLGAIVEEIVRIEGPVHTDAVIARVAELWGIEAGPRERAAVLQALRLAKELHGLTQEGEFWRTDGTALQVRDRSALAEPWRSPAWIAPGELRAALLAALDLGGGAAAREAVIAGAARLLGLGPGAQPALAAQLALLEGEGRVHERAGLIAAAEVA</sequence>
<keyword evidence="3" id="KW-0347">Helicase</keyword>
<keyword evidence="4" id="KW-0067">ATP-binding</keyword>
<dbReference type="GO" id="GO:0016787">
    <property type="term" value="F:hydrolase activity"/>
    <property type="evidence" value="ECO:0007669"/>
    <property type="project" value="UniProtKB-KW"/>
</dbReference>
<dbReference type="InterPro" id="IPR049468">
    <property type="entry name" value="Restrct_endonuc-II-like_dom"/>
</dbReference>
<evidence type="ECO:0000256" key="1">
    <source>
        <dbReference type="ARBA" id="ARBA00022741"/>
    </source>
</evidence>
<dbReference type="FunFam" id="3.40.50.300:FF:002063">
    <property type="entry name" value="DNA helicase related protein"/>
    <property type="match status" value="1"/>
</dbReference>
<dbReference type="InterPro" id="IPR047187">
    <property type="entry name" value="SF1_C_Upf1"/>
</dbReference>
<gene>
    <name evidence="9" type="ORF">KO353_03860</name>
</gene>
<dbReference type="GO" id="GO:0005524">
    <property type="term" value="F:ATP binding"/>
    <property type="evidence" value="ECO:0007669"/>
    <property type="project" value="UniProtKB-KW"/>
</dbReference>
<evidence type="ECO:0000256" key="4">
    <source>
        <dbReference type="ARBA" id="ARBA00022840"/>
    </source>
</evidence>
<evidence type="ECO:0000259" key="8">
    <source>
        <dbReference type="Pfam" id="PF18741"/>
    </source>
</evidence>
<reference evidence="9" key="1">
    <citation type="submission" date="2021-06" db="EMBL/GenBank/DDBJ databases">
        <title>Elioraea tepida, sp. nov., a moderately thermophilic aerobic anoxygenic phototrophic bacterium isolated from an alkaline siliceous hot spring mat community in Yellowstone National Park, WY, USA.</title>
        <authorList>
            <person name="Saini M.K."/>
            <person name="Yoshida S."/>
            <person name="Sebastian A."/>
            <person name="Hirose S."/>
            <person name="Hara E."/>
            <person name="Tamaki H."/>
            <person name="Soulier N.T."/>
            <person name="Albert I."/>
            <person name="Hanada S."/>
            <person name="Bryant D.A."/>
            <person name="Tank M."/>
        </authorList>
    </citation>
    <scope>NUCLEOTIDE SEQUENCE</scope>
    <source>
        <strain evidence="9">MS-P2</strain>
    </source>
</reference>
<dbReference type="InterPro" id="IPR021754">
    <property type="entry name" value="DUF3320"/>
</dbReference>
<evidence type="ECO:0000313" key="10">
    <source>
        <dbReference type="Proteomes" id="UP000694001"/>
    </source>
</evidence>
<dbReference type="KEGG" id="elio:KO353_03860"/>
<keyword evidence="10" id="KW-1185">Reference proteome</keyword>
<dbReference type="InterPro" id="IPR025103">
    <property type="entry name" value="DUF4011"/>
</dbReference>
<dbReference type="Proteomes" id="UP000694001">
    <property type="component" value="Chromosome"/>
</dbReference>
<feature type="compositionally biased region" description="Low complexity" evidence="5">
    <location>
        <begin position="83"/>
        <end position="100"/>
    </location>
</feature>
<evidence type="ECO:0000256" key="2">
    <source>
        <dbReference type="ARBA" id="ARBA00022801"/>
    </source>
</evidence>
<evidence type="ECO:0000313" key="9">
    <source>
        <dbReference type="EMBL" id="QXM25380.1"/>
    </source>
</evidence>
<accession>A0A975U336</accession>
<evidence type="ECO:0000256" key="3">
    <source>
        <dbReference type="ARBA" id="ARBA00022806"/>
    </source>
</evidence>
<dbReference type="PANTHER" id="PTHR43788">
    <property type="entry name" value="DNA2/NAM7 HELICASE FAMILY MEMBER"/>
    <property type="match status" value="1"/>
</dbReference>
<feature type="domain" description="Restriction endonuclease type II-like" evidence="8">
    <location>
        <begin position="1164"/>
        <end position="1255"/>
    </location>
</feature>
<evidence type="ECO:0000259" key="6">
    <source>
        <dbReference type="Pfam" id="PF11784"/>
    </source>
</evidence>
<name>A0A975U336_9PROT</name>
<dbReference type="PANTHER" id="PTHR43788:SF8">
    <property type="entry name" value="DNA-BINDING PROTEIN SMUBP-2"/>
    <property type="match status" value="1"/>
</dbReference>
<keyword evidence="2" id="KW-0378">Hydrolase</keyword>
<dbReference type="Pfam" id="PF18741">
    <property type="entry name" value="MTES_1575"/>
    <property type="match status" value="1"/>
</dbReference>
<feature type="region of interest" description="Disordered" evidence="5">
    <location>
        <begin position="66"/>
        <end position="100"/>
    </location>
</feature>
<dbReference type="Pfam" id="PF13087">
    <property type="entry name" value="AAA_12"/>
    <property type="match status" value="1"/>
</dbReference>
<protein>
    <submittedName>
        <fullName evidence="9">DUF3320 domain-containing protein</fullName>
    </submittedName>
</protein>
<organism evidence="9 10">
    <name type="scientific">Elioraea tepida</name>
    <dbReference type="NCBI Taxonomy" id="2843330"/>
    <lineage>
        <taxon>Bacteria</taxon>
        <taxon>Pseudomonadati</taxon>
        <taxon>Pseudomonadota</taxon>
        <taxon>Alphaproteobacteria</taxon>
        <taxon>Acetobacterales</taxon>
        <taxon>Elioraeaceae</taxon>
        <taxon>Elioraea</taxon>
    </lineage>
</organism>
<feature type="domain" description="DNA2/NAM7 helicase-like C-terminal" evidence="7">
    <location>
        <begin position="929"/>
        <end position="1117"/>
    </location>
</feature>
<dbReference type="InterPro" id="IPR041679">
    <property type="entry name" value="DNA2/NAM7-like_C"/>
</dbReference>
<evidence type="ECO:0000256" key="5">
    <source>
        <dbReference type="SAM" id="MobiDB-lite"/>
    </source>
</evidence>
<dbReference type="EMBL" id="CP076448">
    <property type="protein sequence ID" value="QXM25380.1"/>
    <property type="molecule type" value="Genomic_DNA"/>
</dbReference>